<evidence type="ECO:0000256" key="2">
    <source>
        <dbReference type="ARBA" id="ARBA00022679"/>
    </source>
</evidence>
<dbReference type="FunFam" id="3.40.630.70:FF:000001">
    <property type="entry name" value="Leucyl/phenylalanyl-tRNA--protein transferase"/>
    <property type="match status" value="1"/>
</dbReference>
<dbReference type="PANTHER" id="PTHR30098:SF2">
    <property type="entry name" value="LEUCYL_PHENYLALANYL-TRNA--PROTEIN TRANSFERASE"/>
    <property type="match status" value="1"/>
</dbReference>
<evidence type="ECO:0000256" key="1">
    <source>
        <dbReference type="ARBA" id="ARBA00022490"/>
    </source>
</evidence>
<evidence type="ECO:0000256" key="3">
    <source>
        <dbReference type="ARBA" id="ARBA00023315"/>
    </source>
</evidence>
<comment type="subcellular location">
    <subcellularLocation>
        <location evidence="4">Cytoplasm</location>
    </subcellularLocation>
</comment>
<protein>
    <recommendedName>
        <fullName evidence="4">Leucyl/phenylalanyl-tRNA--protein transferase</fullName>
        <ecNumber evidence="4">2.3.2.6</ecNumber>
    </recommendedName>
    <alternativeName>
        <fullName evidence="4">L/F-transferase</fullName>
    </alternativeName>
    <alternativeName>
        <fullName evidence="4">Leucyltransferase</fullName>
    </alternativeName>
    <alternativeName>
        <fullName evidence="4">Phenyalanyltransferase</fullName>
    </alternativeName>
</protein>
<dbReference type="Proteomes" id="UP000031521">
    <property type="component" value="Chromosome"/>
</dbReference>
<comment type="similarity">
    <text evidence="4">Belongs to the L/F-transferase family.</text>
</comment>
<dbReference type="SUPFAM" id="SSF55729">
    <property type="entry name" value="Acyl-CoA N-acyltransferases (Nat)"/>
    <property type="match status" value="1"/>
</dbReference>
<accession>A0A0B5DWH3</accession>
<sequence>MNHVELTPELILQAYANGVFPMAESREDPALFWVDPRMRGIIPLDGFHISRSLARVIRSGRFSVTFDRDFAGVMTGCADREETWINATILALYTRLFEMGFGHSCEVWRDGRLVGGIYGLALGTAFFGESMFSRETDASKVALAYTVARLRRTGFTLFDTQFLTPHLASLGGIEIPRADYRALLRKAMERRADFCAPTGELTPQDVLQDSGQRS</sequence>
<evidence type="ECO:0000313" key="5">
    <source>
        <dbReference type="EMBL" id="AJE47748.1"/>
    </source>
</evidence>
<organism evidence="5 6">
    <name type="scientific">Celeribacter indicus</name>
    <dbReference type="NCBI Taxonomy" id="1208324"/>
    <lineage>
        <taxon>Bacteria</taxon>
        <taxon>Pseudomonadati</taxon>
        <taxon>Pseudomonadota</taxon>
        <taxon>Alphaproteobacteria</taxon>
        <taxon>Rhodobacterales</taxon>
        <taxon>Roseobacteraceae</taxon>
        <taxon>Celeribacter</taxon>
    </lineage>
</organism>
<dbReference type="InterPro" id="IPR042203">
    <property type="entry name" value="Leu/Phe-tRNA_Trfase_C"/>
</dbReference>
<dbReference type="GO" id="GO:0008914">
    <property type="term" value="F:leucyl-tRNA--protein transferase activity"/>
    <property type="evidence" value="ECO:0007669"/>
    <property type="project" value="UniProtKB-UniRule"/>
</dbReference>
<gene>
    <name evidence="4 5" type="primary">aat</name>
    <name evidence="5" type="ORF">P73_3033</name>
</gene>
<keyword evidence="3 4" id="KW-0012">Acyltransferase</keyword>
<dbReference type="AlphaFoldDB" id="A0A0B5DWH3"/>
<proteinExistence type="inferred from homology"/>
<dbReference type="Pfam" id="PF03588">
    <property type="entry name" value="Leu_Phe_trans"/>
    <property type="match status" value="1"/>
</dbReference>
<dbReference type="GO" id="GO:0005737">
    <property type="term" value="C:cytoplasm"/>
    <property type="evidence" value="ECO:0007669"/>
    <property type="project" value="UniProtKB-SubCell"/>
</dbReference>
<dbReference type="EC" id="2.3.2.6" evidence="4"/>
<keyword evidence="1 4" id="KW-0963">Cytoplasm</keyword>
<dbReference type="InterPro" id="IPR004616">
    <property type="entry name" value="Leu/Phe-tRNA_Trfase"/>
</dbReference>
<dbReference type="HOGENOM" id="CLU_075045_1_1_5"/>
<dbReference type="InterPro" id="IPR016181">
    <property type="entry name" value="Acyl_CoA_acyltransferase"/>
</dbReference>
<dbReference type="NCBIfam" id="TIGR00667">
    <property type="entry name" value="aat"/>
    <property type="match status" value="1"/>
</dbReference>
<comment type="catalytic activity">
    <reaction evidence="4">
        <text>N-terminal L-arginyl-[protein] + L-leucyl-tRNA(Leu) = N-terminal L-leucyl-L-arginyl-[protein] + tRNA(Leu) + H(+)</text>
        <dbReference type="Rhea" id="RHEA:50416"/>
        <dbReference type="Rhea" id="RHEA-COMP:9613"/>
        <dbReference type="Rhea" id="RHEA-COMP:9622"/>
        <dbReference type="Rhea" id="RHEA-COMP:12672"/>
        <dbReference type="Rhea" id="RHEA-COMP:12673"/>
        <dbReference type="ChEBI" id="CHEBI:15378"/>
        <dbReference type="ChEBI" id="CHEBI:64719"/>
        <dbReference type="ChEBI" id="CHEBI:78442"/>
        <dbReference type="ChEBI" id="CHEBI:78494"/>
        <dbReference type="ChEBI" id="CHEBI:133044"/>
        <dbReference type="EC" id="2.3.2.6"/>
    </reaction>
</comment>
<dbReference type="PANTHER" id="PTHR30098">
    <property type="entry name" value="LEUCYL/PHENYLALANYL-TRNA--PROTEIN TRANSFERASE"/>
    <property type="match status" value="1"/>
</dbReference>
<comment type="function">
    <text evidence="4">Functions in the N-end rule pathway of protein degradation where it conjugates Leu, Phe and, less efficiently, Met from aminoacyl-tRNAs to the N-termini of proteins containing an N-terminal arginine or lysine.</text>
</comment>
<dbReference type="STRING" id="1208324.P73_3033"/>
<dbReference type="OrthoDB" id="9790282at2"/>
<dbReference type="Gene3D" id="3.40.630.70">
    <property type="entry name" value="Leucyl/phenylalanyl-tRNA-protein transferase, C-terminal domain"/>
    <property type="match status" value="1"/>
</dbReference>
<keyword evidence="2 4" id="KW-0808">Transferase</keyword>
<dbReference type="EMBL" id="CP004393">
    <property type="protein sequence ID" value="AJE47748.1"/>
    <property type="molecule type" value="Genomic_DNA"/>
</dbReference>
<keyword evidence="6" id="KW-1185">Reference proteome</keyword>
<comment type="catalytic activity">
    <reaction evidence="4">
        <text>N-terminal L-lysyl-[protein] + L-leucyl-tRNA(Leu) = N-terminal L-leucyl-L-lysyl-[protein] + tRNA(Leu) + H(+)</text>
        <dbReference type="Rhea" id="RHEA:12340"/>
        <dbReference type="Rhea" id="RHEA-COMP:9613"/>
        <dbReference type="Rhea" id="RHEA-COMP:9622"/>
        <dbReference type="Rhea" id="RHEA-COMP:12670"/>
        <dbReference type="Rhea" id="RHEA-COMP:12671"/>
        <dbReference type="ChEBI" id="CHEBI:15378"/>
        <dbReference type="ChEBI" id="CHEBI:65249"/>
        <dbReference type="ChEBI" id="CHEBI:78442"/>
        <dbReference type="ChEBI" id="CHEBI:78494"/>
        <dbReference type="ChEBI" id="CHEBI:133043"/>
        <dbReference type="EC" id="2.3.2.6"/>
    </reaction>
</comment>
<dbReference type="RefSeq" id="WP_043870238.1">
    <property type="nucleotide sequence ID" value="NZ_CP004393.1"/>
</dbReference>
<comment type="catalytic activity">
    <reaction evidence="4">
        <text>L-phenylalanyl-tRNA(Phe) + an N-terminal L-alpha-aminoacyl-[protein] = an N-terminal L-phenylalanyl-L-alpha-aminoacyl-[protein] + tRNA(Phe)</text>
        <dbReference type="Rhea" id="RHEA:43632"/>
        <dbReference type="Rhea" id="RHEA-COMP:9668"/>
        <dbReference type="Rhea" id="RHEA-COMP:9699"/>
        <dbReference type="Rhea" id="RHEA-COMP:10636"/>
        <dbReference type="Rhea" id="RHEA-COMP:10637"/>
        <dbReference type="ChEBI" id="CHEBI:78442"/>
        <dbReference type="ChEBI" id="CHEBI:78531"/>
        <dbReference type="ChEBI" id="CHEBI:78597"/>
        <dbReference type="ChEBI" id="CHEBI:83561"/>
        <dbReference type="EC" id="2.3.2.6"/>
    </reaction>
</comment>
<evidence type="ECO:0000313" key="6">
    <source>
        <dbReference type="Proteomes" id="UP000031521"/>
    </source>
</evidence>
<dbReference type="GO" id="GO:0030163">
    <property type="term" value="P:protein catabolic process"/>
    <property type="evidence" value="ECO:0007669"/>
    <property type="project" value="UniProtKB-UniRule"/>
</dbReference>
<dbReference type="KEGG" id="cid:P73_3033"/>
<name>A0A0B5DWH3_9RHOB</name>
<evidence type="ECO:0000256" key="4">
    <source>
        <dbReference type="HAMAP-Rule" id="MF_00688"/>
    </source>
</evidence>
<reference evidence="5 6" key="1">
    <citation type="journal article" date="2014" name="Int. J. Syst. Evol. Microbiol.">
        <title>Celeribacter indicus sp. nov., a polycyclic aromatic hydrocarbon-degrading bacterium from deep-sea sediment and reclassification of Huaishuia halophila as Celeribacter halophilus comb. nov.</title>
        <authorList>
            <person name="Lai Q."/>
            <person name="Cao J."/>
            <person name="Yuan J."/>
            <person name="Li F."/>
            <person name="Shao Z."/>
        </authorList>
    </citation>
    <scope>NUCLEOTIDE SEQUENCE [LARGE SCALE GENOMIC DNA]</scope>
    <source>
        <strain evidence="5">P73</strain>
    </source>
</reference>
<dbReference type="HAMAP" id="MF_00688">
    <property type="entry name" value="Leu_Phe_trans"/>
    <property type="match status" value="1"/>
</dbReference>